<keyword evidence="1" id="KW-0472">Membrane</keyword>
<reference evidence="2" key="1">
    <citation type="submission" date="2023-04" db="EMBL/GenBank/DDBJ databases">
        <title>Phytophthora fragariaefolia NBRC 109709.</title>
        <authorList>
            <person name="Ichikawa N."/>
            <person name="Sato H."/>
            <person name="Tonouchi N."/>
        </authorList>
    </citation>
    <scope>NUCLEOTIDE SEQUENCE</scope>
    <source>
        <strain evidence="2">NBRC 109709</strain>
    </source>
</reference>
<proteinExistence type="predicted"/>
<sequence>MLQELAKHIMMSVRRPVSRRVMVALISTPTILVDTQVRMLLLRQDNLNVSVAGTILLAIFEIVVRASKSLIVQRQTRRPINASQERSRRWSSVSNALPASNRIVRSMSVFPISNKTPAHDTKSEIGTQSRVYSARSGETTAEYKKRKYAEERRLKVRVLHAGEIHAEMYAEYIAIGCSYVILFFYRGHPQFEFNNLTNSDTTLQNQQLTSLGGLQMGAEIIVDFLSCALEASEGVEFKSFNQNDPFLIFFLTMLTFSNIAISAGMYLR</sequence>
<feature type="transmembrane region" description="Helical" evidence="1">
    <location>
        <begin position="246"/>
        <end position="267"/>
    </location>
</feature>
<feature type="transmembrane region" description="Helical" evidence="1">
    <location>
        <begin position="21"/>
        <end position="41"/>
    </location>
</feature>
<evidence type="ECO:0000256" key="1">
    <source>
        <dbReference type="SAM" id="Phobius"/>
    </source>
</evidence>
<evidence type="ECO:0000313" key="3">
    <source>
        <dbReference type="Proteomes" id="UP001165121"/>
    </source>
</evidence>
<protein>
    <submittedName>
        <fullName evidence="2">Unnamed protein product</fullName>
    </submittedName>
</protein>
<accession>A0A9W7D3P5</accession>
<dbReference type="EMBL" id="BSXT01004367">
    <property type="protein sequence ID" value="GMF57538.1"/>
    <property type="molecule type" value="Genomic_DNA"/>
</dbReference>
<dbReference type="AlphaFoldDB" id="A0A9W7D3P5"/>
<evidence type="ECO:0000313" key="2">
    <source>
        <dbReference type="EMBL" id="GMF57538.1"/>
    </source>
</evidence>
<keyword evidence="1" id="KW-0812">Transmembrane</keyword>
<comment type="caution">
    <text evidence="2">The sequence shown here is derived from an EMBL/GenBank/DDBJ whole genome shotgun (WGS) entry which is preliminary data.</text>
</comment>
<dbReference type="OrthoDB" id="121668at2759"/>
<gene>
    <name evidence="2" type="ORF">Pfra01_002456700</name>
</gene>
<dbReference type="Proteomes" id="UP001165121">
    <property type="component" value="Unassembled WGS sequence"/>
</dbReference>
<keyword evidence="1" id="KW-1133">Transmembrane helix</keyword>
<keyword evidence="3" id="KW-1185">Reference proteome</keyword>
<feature type="transmembrane region" description="Helical" evidence="1">
    <location>
        <begin position="47"/>
        <end position="64"/>
    </location>
</feature>
<name>A0A9W7D3P5_9STRA</name>
<organism evidence="2 3">
    <name type="scientific">Phytophthora fragariaefolia</name>
    <dbReference type="NCBI Taxonomy" id="1490495"/>
    <lineage>
        <taxon>Eukaryota</taxon>
        <taxon>Sar</taxon>
        <taxon>Stramenopiles</taxon>
        <taxon>Oomycota</taxon>
        <taxon>Peronosporomycetes</taxon>
        <taxon>Peronosporales</taxon>
        <taxon>Peronosporaceae</taxon>
        <taxon>Phytophthora</taxon>
    </lineage>
</organism>